<reference evidence="2" key="2">
    <citation type="submission" date="2004-02" db="EMBL/GenBank/DDBJ databases">
        <authorList>
            <consortium name="Genoscope"/>
            <consortium name="Whitehead Institute Centre for Genome Research"/>
        </authorList>
    </citation>
    <scope>NUCLEOTIDE SEQUENCE</scope>
</reference>
<dbReference type="InterPro" id="IPR036179">
    <property type="entry name" value="Ig-like_dom_sf"/>
</dbReference>
<sequence length="116" mass="11914">AIASVELSCGGGPSHVVLEPGWPLLLDCNLGASNAPFNVTWIQDGQPLPLEGGDFVQYLDNGSLLLMPASRDGNPPRGVEGAYNCVTGSALGALTSRTVNVLLASRCQAEISASCC</sequence>
<protein>
    <submittedName>
        <fullName evidence="2">(spotted green pufferfish) hypothetical protein</fullName>
    </submittedName>
</protein>
<dbReference type="InterPro" id="IPR007110">
    <property type="entry name" value="Ig-like_dom"/>
</dbReference>
<organism evidence="2">
    <name type="scientific">Tetraodon nigroviridis</name>
    <name type="common">Spotted green pufferfish</name>
    <name type="synonym">Chelonodon nigroviridis</name>
    <dbReference type="NCBI Taxonomy" id="99883"/>
    <lineage>
        <taxon>Eukaryota</taxon>
        <taxon>Metazoa</taxon>
        <taxon>Chordata</taxon>
        <taxon>Craniata</taxon>
        <taxon>Vertebrata</taxon>
        <taxon>Euteleostomi</taxon>
        <taxon>Actinopterygii</taxon>
        <taxon>Neopterygii</taxon>
        <taxon>Teleostei</taxon>
        <taxon>Neoteleostei</taxon>
        <taxon>Acanthomorphata</taxon>
        <taxon>Eupercaria</taxon>
        <taxon>Tetraodontiformes</taxon>
        <taxon>Tetradontoidea</taxon>
        <taxon>Tetraodontidae</taxon>
        <taxon>Tetraodon</taxon>
    </lineage>
</organism>
<comment type="caution">
    <text evidence="2">The sequence shown here is derived from an EMBL/GenBank/DDBJ whole genome shotgun (WGS) entry which is preliminary data.</text>
</comment>
<evidence type="ECO:0000259" key="1">
    <source>
        <dbReference type="PROSITE" id="PS50835"/>
    </source>
</evidence>
<dbReference type="InterPro" id="IPR013783">
    <property type="entry name" value="Ig-like_fold"/>
</dbReference>
<dbReference type="Gene3D" id="2.60.40.10">
    <property type="entry name" value="Immunoglobulins"/>
    <property type="match status" value="1"/>
</dbReference>
<dbReference type="PROSITE" id="PS50835">
    <property type="entry name" value="IG_LIKE"/>
    <property type="match status" value="1"/>
</dbReference>
<dbReference type="OrthoDB" id="8959895at2759"/>
<proteinExistence type="predicted"/>
<evidence type="ECO:0000313" key="2">
    <source>
        <dbReference type="EMBL" id="CAG11077.1"/>
    </source>
</evidence>
<reference evidence="2" key="1">
    <citation type="journal article" date="2004" name="Nature">
        <title>Genome duplication in the teleost fish Tetraodon nigroviridis reveals the early vertebrate proto-karyotype.</title>
        <authorList>
            <person name="Jaillon O."/>
            <person name="Aury J.-M."/>
            <person name="Brunet F."/>
            <person name="Petit J.-L."/>
            <person name="Stange-Thomann N."/>
            <person name="Mauceli E."/>
            <person name="Bouneau L."/>
            <person name="Fischer C."/>
            <person name="Ozouf-Costaz C."/>
            <person name="Bernot A."/>
            <person name="Nicaud S."/>
            <person name="Jaffe D."/>
            <person name="Fisher S."/>
            <person name="Lutfalla G."/>
            <person name="Dossat C."/>
            <person name="Segurens B."/>
            <person name="Dasilva C."/>
            <person name="Salanoubat M."/>
            <person name="Levy M."/>
            <person name="Boudet N."/>
            <person name="Castellano S."/>
            <person name="Anthouard V."/>
            <person name="Jubin C."/>
            <person name="Castelli V."/>
            <person name="Katinka M."/>
            <person name="Vacherie B."/>
            <person name="Biemont C."/>
            <person name="Skalli Z."/>
            <person name="Cattolico L."/>
            <person name="Poulain J."/>
            <person name="De Berardinis V."/>
            <person name="Cruaud C."/>
            <person name="Duprat S."/>
            <person name="Brottier P."/>
            <person name="Coutanceau J.-P."/>
            <person name="Gouzy J."/>
            <person name="Parra G."/>
            <person name="Lardier G."/>
            <person name="Chapple C."/>
            <person name="McKernan K.J."/>
            <person name="McEwan P."/>
            <person name="Bosak S."/>
            <person name="Kellis M."/>
            <person name="Volff J.-N."/>
            <person name="Guigo R."/>
            <person name="Zody M.C."/>
            <person name="Mesirov J."/>
            <person name="Lindblad-Toh K."/>
            <person name="Birren B."/>
            <person name="Nusbaum C."/>
            <person name="Kahn D."/>
            <person name="Robinson-Rechavi M."/>
            <person name="Laudet V."/>
            <person name="Schachter V."/>
            <person name="Quetier F."/>
            <person name="Saurin W."/>
            <person name="Scarpelli C."/>
            <person name="Wincker P."/>
            <person name="Lander E.S."/>
            <person name="Weissenbach J."/>
            <person name="Roest Crollius H."/>
        </authorList>
    </citation>
    <scope>NUCLEOTIDE SEQUENCE [LARGE SCALE GENOMIC DNA]</scope>
</reference>
<feature type="domain" description="Ig-like" evidence="1">
    <location>
        <begin position="1"/>
        <end position="100"/>
    </location>
</feature>
<dbReference type="EMBL" id="CAAE01015028">
    <property type="protein sequence ID" value="CAG11077.1"/>
    <property type="molecule type" value="Genomic_DNA"/>
</dbReference>
<accession>Q4RKK5</accession>
<dbReference type="KEGG" id="tng:GSTEN00032902G001"/>
<gene>
    <name evidence="2" type="ORF">GSTENG00032902001</name>
</gene>
<dbReference type="AlphaFoldDB" id="Q4RKK5"/>
<feature type="non-terminal residue" evidence="2">
    <location>
        <position position="1"/>
    </location>
</feature>
<name>Q4RKK5_TETNG</name>
<dbReference type="SUPFAM" id="SSF48726">
    <property type="entry name" value="Immunoglobulin"/>
    <property type="match status" value="1"/>
</dbReference>